<comment type="subcellular location">
    <subcellularLocation>
        <location evidence="1">Membrane</location>
    </subcellularLocation>
</comment>
<feature type="domain" description="Sushi" evidence="8">
    <location>
        <begin position="994"/>
        <end position="1059"/>
    </location>
</feature>
<feature type="domain" description="AMOP" evidence="7">
    <location>
        <begin position="524"/>
        <end position="699"/>
    </location>
</feature>
<keyword evidence="2" id="KW-0812">Transmembrane</keyword>
<dbReference type="InterPro" id="IPR035976">
    <property type="entry name" value="Sushi/SCR/CCP_sf"/>
</dbReference>
<keyword evidence="6" id="KW-0768">Sushi</keyword>
<evidence type="ECO:0000256" key="1">
    <source>
        <dbReference type="ARBA" id="ARBA00004370"/>
    </source>
</evidence>
<gene>
    <name evidence="11" type="ORF">BV898_01140</name>
</gene>
<dbReference type="PANTHER" id="PTHR13802:SF59">
    <property type="entry name" value="SUSHI DOMAIN-CONTAINING PROTEIN 2"/>
    <property type="match status" value="1"/>
</dbReference>
<dbReference type="Pfam" id="PF23263">
    <property type="entry name" value="C8-3_MUC4"/>
    <property type="match status" value="1"/>
</dbReference>
<evidence type="ECO:0000313" key="11">
    <source>
        <dbReference type="EMBL" id="OQV24928.1"/>
    </source>
</evidence>
<dbReference type="Pfam" id="PF03782">
    <property type="entry name" value="AMOP"/>
    <property type="match status" value="1"/>
</dbReference>
<dbReference type="PROSITE" id="PS50856">
    <property type="entry name" value="AMOP"/>
    <property type="match status" value="1"/>
</dbReference>
<dbReference type="InterPro" id="IPR002909">
    <property type="entry name" value="IPT_dom"/>
</dbReference>
<dbReference type="SMART" id="SM00032">
    <property type="entry name" value="CCP"/>
    <property type="match status" value="2"/>
</dbReference>
<dbReference type="InterPro" id="IPR005533">
    <property type="entry name" value="AMOP_dom"/>
</dbReference>
<keyword evidence="12" id="KW-1185">Reference proteome</keyword>
<dbReference type="SMART" id="SM00216">
    <property type="entry name" value="VWD"/>
    <property type="match status" value="1"/>
</dbReference>
<evidence type="ECO:0000256" key="5">
    <source>
        <dbReference type="ARBA" id="ARBA00023157"/>
    </source>
</evidence>
<evidence type="ECO:0000259" key="9">
    <source>
        <dbReference type="PROSITE" id="PS51220"/>
    </source>
</evidence>
<dbReference type="Pfam" id="PF00094">
    <property type="entry name" value="VWD"/>
    <property type="match status" value="1"/>
</dbReference>
<organism evidence="11 12">
    <name type="scientific">Hypsibius exemplaris</name>
    <name type="common">Freshwater tardigrade</name>
    <dbReference type="NCBI Taxonomy" id="2072580"/>
    <lineage>
        <taxon>Eukaryota</taxon>
        <taxon>Metazoa</taxon>
        <taxon>Ecdysozoa</taxon>
        <taxon>Tardigrada</taxon>
        <taxon>Eutardigrada</taxon>
        <taxon>Parachela</taxon>
        <taxon>Hypsibioidea</taxon>
        <taxon>Hypsibiidae</taxon>
        <taxon>Hypsibius</taxon>
    </lineage>
</organism>
<evidence type="ECO:0000259" key="7">
    <source>
        <dbReference type="PROSITE" id="PS50856"/>
    </source>
</evidence>
<accession>A0A1W0XC01</accession>
<protein>
    <submittedName>
        <fullName evidence="11">Sushi domain-containing protein 2</fullName>
    </submittedName>
</protein>
<keyword evidence="5" id="KW-1015">Disulfide bond</keyword>
<dbReference type="EMBL" id="MTYJ01000004">
    <property type="protein sequence ID" value="OQV24928.1"/>
    <property type="molecule type" value="Genomic_DNA"/>
</dbReference>
<dbReference type="PROSITE" id="PS51233">
    <property type="entry name" value="VWFD"/>
    <property type="match status" value="1"/>
</dbReference>
<dbReference type="Pfam" id="PF06119">
    <property type="entry name" value="NIDO"/>
    <property type="match status" value="1"/>
</dbReference>
<dbReference type="InterPro" id="IPR000436">
    <property type="entry name" value="Sushi_SCR_CCP_dom"/>
</dbReference>
<dbReference type="InterPro" id="IPR003886">
    <property type="entry name" value="NIDO_dom"/>
</dbReference>
<dbReference type="InterPro" id="IPR001846">
    <property type="entry name" value="VWF_type-D"/>
</dbReference>
<dbReference type="CDD" id="cd00033">
    <property type="entry name" value="CCP"/>
    <property type="match status" value="1"/>
</dbReference>
<dbReference type="OrthoDB" id="6236007at2759"/>
<comment type="caution">
    <text evidence="11">The sequence shown here is derived from an EMBL/GenBank/DDBJ whole genome shotgun (WGS) entry which is preliminary data.</text>
</comment>
<dbReference type="SMART" id="SM00539">
    <property type="entry name" value="NIDO"/>
    <property type="match status" value="1"/>
</dbReference>
<evidence type="ECO:0000256" key="2">
    <source>
        <dbReference type="ARBA" id="ARBA00022692"/>
    </source>
</evidence>
<evidence type="ECO:0000256" key="4">
    <source>
        <dbReference type="ARBA" id="ARBA00023136"/>
    </source>
</evidence>
<dbReference type="InterPro" id="IPR014756">
    <property type="entry name" value="Ig_E-set"/>
</dbReference>
<reference evidence="12" key="1">
    <citation type="submission" date="2017-01" db="EMBL/GenBank/DDBJ databases">
        <title>Comparative genomics of anhydrobiosis in the tardigrade Hypsibius dujardini.</title>
        <authorList>
            <person name="Yoshida Y."/>
            <person name="Koutsovoulos G."/>
            <person name="Laetsch D."/>
            <person name="Stevens L."/>
            <person name="Kumar S."/>
            <person name="Horikawa D."/>
            <person name="Ishino K."/>
            <person name="Komine S."/>
            <person name="Tomita M."/>
            <person name="Blaxter M."/>
            <person name="Arakawa K."/>
        </authorList>
    </citation>
    <scope>NUCLEOTIDE SEQUENCE [LARGE SCALE GENOMIC DNA]</scope>
    <source>
        <strain evidence="12">Z151</strain>
    </source>
</reference>
<dbReference type="InterPro" id="IPR013783">
    <property type="entry name" value="Ig-like_fold"/>
</dbReference>
<feature type="domain" description="NIDO" evidence="9">
    <location>
        <begin position="56"/>
        <end position="211"/>
    </location>
</feature>
<name>A0A1W0XC01_HYPEX</name>
<evidence type="ECO:0000313" key="12">
    <source>
        <dbReference type="Proteomes" id="UP000192578"/>
    </source>
</evidence>
<comment type="caution">
    <text evidence="6">Lacks conserved residue(s) required for the propagation of feature annotation.</text>
</comment>
<dbReference type="InterPro" id="IPR056619">
    <property type="entry name" value="C8-3_MUC4"/>
</dbReference>
<dbReference type="Gene3D" id="2.10.70.10">
    <property type="entry name" value="Complement Module, domain 1"/>
    <property type="match status" value="1"/>
</dbReference>
<dbReference type="InterPro" id="IPR051495">
    <property type="entry name" value="Epithelial_Barrier/Signaling"/>
</dbReference>
<dbReference type="GO" id="GO:0007160">
    <property type="term" value="P:cell-matrix adhesion"/>
    <property type="evidence" value="ECO:0007669"/>
    <property type="project" value="InterPro"/>
</dbReference>
<evidence type="ECO:0000259" key="8">
    <source>
        <dbReference type="PROSITE" id="PS50923"/>
    </source>
</evidence>
<dbReference type="GO" id="GO:0016020">
    <property type="term" value="C:membrane"/>
    <property type="evidence" value="ECO:0007669"/>
    <property type="project" value="UniProtKB-SubCell"/>
</dbReference>
<keyword evidence="4" id="KW-0472">Membrane</keyword>
<dbReference type="AlphaFoldDB" id="A0A1W0XC01"/>
<dbReference type="CDD" id="cd00102">
    <property type="entry name" value="IPT"/>
    <property type="match status" value="1"/>
</dbReference>
<dbReference type="SUPFAM" id="SSF81296">
    <property type="entry name" value="E set domains"/>
    <property type="match status" value="1"/>
</dbReference>
<evidence type="ECO:0000256" key="6">
    <source>
        <dbReference type="PROSITE-ProRule" id="PRU00302"/>
    </source>
</evidence>
<feature type="domain" description="VWFD" evidence="10">
    <location>
        <begin position="712"/>
        <end position="914"/>
    </location>
</feature>
<sequence length="1181" mass="130241">MIPVEVVLTGSVQLPFFDHRYKSFWIAPNGYISFGKGMTGWTTTPFPYPDDIMLSAFWSDIHLKPCYFDGNNVYYRQETDPSGSLLTNIANQIRQSLPQYRNYQPKWAAVVTFDRVVARGAACINGIENAPRNTFQILLTTDGTRTFGIFNYEKLEWILHNDIYYASGGFNAGDNITFHELEGSRTENFGQVVSRSNVEEPGRWMFRVDKRQIEDTSCTQIGIDEVQATSAPRYGSIFGGNEVLISGVCADPNFPENEAISCQFGKTKVVGDRQHESIVRCIAPPLAGNGPTSLRVSVDGGRSYPHILTYSYDATANDIQLIQRKDWPNHFGGSKISITWDPLILDPAVDELTSTVSQIDVDLILWYISGADPANGIRSASIALATGVPNTGQLEFLTSQINITRGRAKADQPVFLAGTFRIVKTDDRNAFYTAESGWIGPAVKIWSKLTDVDVFSNLNDPLARQSSQERFSPSLGLQLELKTNVFDNATSRPASVLSREQWDLYYATRPSRRQMVSEILRCLKSPAVTSFCDCWAERERAIIPYNSDDNSTFLACPPNINQVRLDRGRFNPESSLTSAATCNRNTRPIGNVFWDVGECDEHPGAVLCVNALTANQAELAQQCCYNEAGTLTDAETSPSGGRVRFIVQDRSDLRDVEPGDLWLAQRLEEQLIDRKPQEMCCPRKGNWDRKDCQLFRRIRRGGSAKHYLPPSAPGGGFGDPHIWTLDGFRYTFNGLGEYVLVEMPGQVVIQGRTAQATGLGGRNNTAATVWSGLAFNSSKSIVQISLSTRGGLDLYLNWAKQELMELTNSIEFNDIVIYLTRNGTEPVHRISAQSSTGITVDVEEVDSVLEFQITLPSELKGNITHGLLGNWNGKTQDDLLPRTSLTSLNPDTASPQDIFNDFGETWRIEKAESLFTYQAPSQTYELINDLKFRPQFTEPSMAPNLQAEANIACAGNAECRFDVAITGNLGMGKNSAIFVKDMEDAIQVGANSGVSCGFPNIREGSHSRLVQGTSFGVGDTLTFECFHEDKISTIPKRGDKVMRCGENGVWTGSPLECVVSCSRPLLTSSLVALRGNATTWEVGNQVVFYCTNSTVPISGNIKDRTAVCTDRGEWFGGGLECGLKRQTTTANTTATSATATTTSMAYRMGEAANDQYDIWGDSSIEGATMPAIVLFWSPPIV</sequence>
<evidence type="ECO:0000259" key="10">
    <source>
        <dbReference type="PROSITE" id="PS51233"/>
    </source>
</evidence>
<dbReference type="SUPFAM" id="SSF57535">
    <property type="entry name" value="Complement control module/SCR domain"/>
    <property type="match status" value="1"/>
</dbReference>
<dbReference type="SMART" id="SM00723">
    <property type="entry name" value="AMOP"/>
    <property type="match status" value="1"/>
</dbReference>
<dbReference type="Gene3D" id="2.60.40.10">
    <property type="entry name" value="Immunoglobulins"/>
    <property type="match status" value="1"/>
</dbReference>
<keyword evidence="3" id="KW-1133">Transmembrane helix</keyword>
<evidence type="ECO:0000256" key="3">
    <source>
        <dbReference type="ARBA" id="ARBA00022989"/>
    </source>
</evidence>
<dbReference type="Proteomes" id="UP000192578">
    <property type="component" value="Unassembled WGS sequence"/>
</dbReference>
<proteinExistence type="predicted"/>
<dbReference type="PROSITE" id="PS51220">
    <property type="entry name" value="NIDO"/>
    <property type="match status" value="1"/>
</dbReference>
<dbReference type="PROSITE" id="PS50923">
    <property type="entry name" value="SUSHI"/>
    <property type="match status" value="1"/>
</dbReference>
<dbReference type="PANTHER" id="PTHR13802">
    <property type="entry name" value="MUCIN 4-RELATED"/>
    <property type="match status" value="1"/>
</dbReference>
<dbReference type="Pfam" id="PF01833">
    <property type="entry name" value="TIG"/>
    <property type="match status" value="1"/>
</dbReference>